<reference evidence="2 3" key="2">
    <citation type="submission" date="2024-10" db="EMBL/GenBank/DDBJ databases">
        <authorList>
            <person name="Ryan C."/>
        </authorList>
    </citation>
    <scope>NUCLEOTIDE SEQUENCE [LARGE SCALE GENOMIC DNA]</scope>
</reference>
<dbReference type="AlphaFoldDB" id="A0ABC8VWC5"/>
<dbReference type="PANTHER" id="PTHR35546:SF83">
    <property type="entry name" value="EXPRESSED PROTEIN"/>
    <property type="match status" value="1"/>
</dbReference>
<protein>
    <submittedName>
        <fullName evidence="2">Uncharacterized protein</fullName>
    </submittedName>
</protein>
<gene>
    <name evidence="2" type="ORF">URODEC1_LOCUS7270</name>
</gene>
<dbReference type="EMBL" id="OZ075121">
    <property type="protein sequence ID" value="CAL4897476.1"/>
    <property type="molecule type" value="Genomic_DNA"/>
</dbReference>
<evidence type="ECO:0000313" key="2">
    <source>
        <dbReference type="EMBL" id="CAL4897476.1"/>
    </source>
</evidence>
<organism evidence="2 3">
    <name type="scientific">Urochloa decumbens</name>
    <dbReference type="NCBI Taxonomy" id="240449"/>
    <lineage>
        <taxon>Eukaryota</taxon>
        <taxon>Viridiplantae</taxon>
        <taxon>Streptophyta</taxon>
        <taxon>Embryophyta</taxon>
        <taxon>Tracheophyta</taxon>
        <taxon>Spermatophyta</taxon>
        <taxon>Magnoliopsida</taxon>
        <taxon>Liliopsida</taxon>
        <taxon>Poales</taxon>
        <taxon>Poaceae</taxon>
        <taxon>PACMAD clade</taxon>
        <taxon>Panicoideae</taxon>
        <taxon>Panicodae</taxon>
        <taxon>Paniceae</taxon>
        <taxon>Melinidinae</taxon>
        <taxon>Urochloa</taxon>
    </lineage>
</organism>
<reference evidence="3" key="1">
    <citation type="submission" date="2024-06" db="EMBL/GenBank/DDBJ databases">
        <authorList>
            <person name="Ryan C."/>
        </authorList>
    </citation>
    <scope>NUCLEOTIDE SEQUENCE [LARGE SCALE GENOMIC DNA]</scope>
</reference>
<evidence type="ECO:0000313" key="3">
    <source>
        <dbReference type="Proteomes" id="UP001497457"/>
    </source>
</evidence>
<proteinExistence type="predicted"/>
<feature type="region of interest" description="Disordered" evidence="1">
    <location>
        <begin position="431"/>
        <end position="451"/>
    </location>
</feature>
<dbReference type="PANTHER" id="PTHR35546">
    <property type="entry name" value="F-BOX PROTEIN INTERACTION DOMAIN PROTEIN-RELATED"/>
    <property type="match status" value="1"/>
</dbReference>
<keyword evidence="3" id="KW-1185">Reference proteome</keyword>
<accession>A0ABC8VWC5</accession>
<name>A0ABC8VWC5_9POAL</name>
<dbReference type="Proteomes" id="UP001497457">
    <property type="component" value="Chromosome 11b"/>
</dbReference>
<evidence type="ECO:0000256" key="1">
    <source>
        <dbReference type="SAM" id="MobiDB-lite"/>
    </source>
</evidence>
<sequence>MDSDLDSAADDWVVLDSGTSSSDDDLVLALSSGCGTPYSATDSDADSAADAPTVLATASDAASAALADDAEGVYALSDAEDEDAYPPPAPPLPKPLAGLFHHTLARSVTYAAFDPAPASAADAGGHHHAAKQLVPDPSFSALIRGEDAVALASNRGLVCLRGAASGDYYVANPLAFTSARLPRPSCDHLAHGDPAVVITFDLDNRDGGGDDDDFNNAANDAARCFYRHYRVAVAFPIGDGAYAFECFSSRTWKWDIGASVAPAETVVPCSGVGVLGCAFWRTTMGLFLCYEPVSGCADLVPAPMEVLQWPYWELGEMEGKLCATCIDDRVDAVVVICFDFSRRNADGAVEWTLAGHFEGGCLRGREDVTLLRSQGKSEVVMWDPRAETVVAMDLEGRTTRTIAFRPPNTGYYADFIPYVSTLAAVNASGNGARPGCTKAKEEGTSMDAESY</sequence>
<dbReference type="InterPro" id="IPR055290">
    <property type="entry name" value="At3g26010-like"/>
</dbReference>